<reference evidence="3 4" key="1">
    <citation type="submission" date="2020-02" db="EMBL/GenBank/DDBJ databases">
        <title>Draft genome sequence of Haematococcus lacustris strain NIES-144.</title>
        <authorList>
            <person name="Morimoto D."/>
            <person name="Nakagawa S."/>
            <person name="Yoshida T."/>
            <person name="Sawayama S."/>
        </authorList>
    </citation>
    <scope>NUCLEOTIDE SEQUENCE [LARGE SCALE GENOMIC DNA]</scope>
    <source>
        <strain evidence="3 4">NIES-144</strain>
    </source>
</reference>
<dbReference type="AlphaFoldDB" id="A0A699YFT7"/>
<feature type="domain" description="ABC transporter" evidence="2">
    <location>
        <begin position="9"/>
        <end position="42"/>
    </location>
</feature>
<dbReference type="Pfam" id="PF00005">
    <property type="entry name" value="ABC_tran"/>
    <property type="match status" value="1"/>
</dbReference>
<accession>A0A699YFT7</accession>
<evidence type="ECO:0000259" key="2">
    <source>
        <dbReference type="Pfam" id="PF00005"/>
    </source>
</evidence>
<dbReference type="SUPFAM" id="SSF52540">
    <property type="entry name" value="P-loop containing nucleoside triphosphate hydrolases"/>
    <property type="match status" value="1"/>
</dbReference>
<proteinExistence type="inferred from homology"/>
<dbReference type="Gene3D" id="3.40.50.300">
    <property type="entry name" value="P-loop containing nucleotide triphosphate hydrolases"/>
    <property type="match status" value="1"/>
</dbReference>
<dbReference type="InterPro" id="IPR026082">
    <property type="entry name" value="ABCA"/>
</dbReference>
<organism evidence="3 4">
    <name type="scientific">Haematococcus lacustris</name>
    <name type="common">Green alga</name>
    <name type="synonym">Haematococcus pluvialis</name>
    <dbReference type="NCBI Taxonomy" id="44745"/>
    <lineage>
        <taxon>Eukaryota</taxon>
        <taxon>Viridiplantae</taxon>
        <taxon>Chlorophyta</taxon>
        <taxon>core chlorophytes</taxon>
        <taxon>Chlorophyceae</taxon>
        <taxon>CS clade</taxon>
        <taxon>Chlamydomonadales</taxon>
        <taxon>Haematococcaceae</taxon>
        <taxon>Haematococcus</taxon>
    </lineage>
</organism>
<dbReference type="GO" id="GO:0016020">
    <property type="term" value="C:membrane"/>
    <property type="evidence" value="ECO:0007669"/>
    <property type="project" value="InterPro"/>
</dbReference>
<name>A0A699YFT7_HAELA</name>
<dbReference type="GO" id="GO:0016887">
    <property type="term" value="F:ATP hydrolysis activity"/>
    <property type="evidence" value="ECO:0007669"/>
    <property type="project" value="InterPro"/>
</dbReference>
<dbReference type="GO" id="GO:0005524">
    <property type="term" value="F:ATP binding"/>
    <property type="evidence" value="ECO:0007669"/>
    <property type="project" value="InterPro"/>
</dbReference>
<protein>
    <submittedName>
        <fullName evidence="3">ABC transporter A family member 2</fullName>
    </submittedName>
</protein>
<keyword evidence="4" id="KW-1185">Reference proteome</keyword>
<comment type="similarity">
    <text evidence="1">Belongs to the ABC transporter superfamily. ABCA family. CPR flippase (TC 3.A.1.211) subfamily.</text>
</comment>
<comment type="caution">
    <text evidence="3">The sequence shown here is derived from an EMBL/GenBank/DDBJ whole genome shotgun (WGS) entry which is preliminary data.</text>
</comment>
<evidence type="ECO:0000313" key="3">
    <source>
        <dbReference type="EMBL" id="GFH08923.1"/>
    </source>
</evidence>
<feature type="non-terminal residue" evidence="3">
    <location>
        <position position="1"/>
    </location>
</feature>
<sequence>VSLTKAADVGAGSYSGGMRRRLSLAVALLGDPHLLVLDEPTTGLDPVSSIGIFAAGKLCCLGDSLRLKSRFGDGLRLSIGLDQASLPDLPARSSQLHYERFIIPHAASDTGHLETCLLQLQEESAALGVVDVALGLTPLEEVFLRVVQQAAATT</sequence>
<dbReference type="InterPro" id="IPR027417">
    <property type="entry name" value="P-loop_NTPase"/>
</dbReference>
<gene>
    <name evidence="3" type="ORF">HaLaN_03968</name>
</gene>
<evidence type="ECO:0000313" key="4">
    <source>
        <dbReference type="Proteomes" id="UP000485058"/>
    </source>
</evidence>
<dbReference type="GO" id="GO:0005319">
    <property type="term" value="F:lipid transporter activity"/>
    <property type="evidence" value="ECO:0007669"/>
    <property type="project" value="TreeGrafter"/>
</dbReference>
<dbReference type="InterPro" id="IPR003439">
    <property type="entry name" value="ABC_transporter-like_ATP-bd"/>
</dbReference>
<evidence type="ECO:0000256" key="1">
    <source>
        <dbReference type="ARBA" id="ARBA00008526"/>
    </source>
</evidence>
<dbReference type="PANTHER" id="PTHR19229">
    <property type="entry name" value="ATP-BINDING CASSETTE TRANSPORTER SUBFAMILY A ABCA"/>
    <property type="match status" value="1"/>
</dbReference>
<dbReference type="EMBL" id="BLLF01000194">
    <property type="protein sequence ID" value="GFH08923.1"/>
    <property type="molecule type" value="Genomic_DNA"/>
</dbReference>
<dbReference type="GO" id="GO:0140359">
    <property type="term" value="F:ABC-type transporter activity"/>
    <property type="evidence" value="ECO:0007669"/>
    <property type="project" value="InterPro"/>
</dbReference>
<dbReference type="Proteomes" id="UP000485058">
    <property type="component" value="Unassembled WGS sequence"/>
</dbReference>